<dbReference type="GO" id="GO:0016810">
    <property type="term" value="F:hydrolase activity, acting on carbon-nitrogen (but not peptide) bonds"/>
    <property type="evidence" value="ECO:0007669"/>
    <property type="project" value="InterPro"/>
</dbReference>
<name>A0A7J3MY50_9CREN</name>
<dbReference type="InterPro" id="IPR033932">
    <property type="entry name" value="YtcJ-like"/>
</dbReference>
<organism evidence="3">
    <name type="scientific">Ignisphaera aggregans</name>
    <dbReference type="NCBI Taxonomy" id="334771"/>
    <lineage>
        <taxon>Archaea</taxon>
        <taxon>Thermoproteota</taxon>
        <taxon>Thermoprotei</taxon>
        <taxon>Desulfurococcales</taxon>
        <taxon>Desulfurococcaceae</taxon>
        <taxon>Ignisphaera</taxon>
    </lineage>
</organism>
<feature type="domain" description="Amidohydrolase 3" evidence="1">
    <location>
        <begin position="50"/>
        <end position="521"/>
    </location>
</feature>
<dbReference type="Pfam" id="PF07969">
    <property type="entry name" value="Amidohydro_3"/>
    <property type="match status" value="1"/>
</dbReference>
<dbReference type="AlphaFoldDB" id="A0A7J3MY50"/>
<reference evidence="3" key="1">
    <citation type="journal article" date="2020" name="mSystems">
        <title>Genome- and Community-Level Interaction Insights into Carbon Utilization and Element Cycling Functions of Hydrothermarchaeota in Hydrothermal Sediment.</title>
        <authorList>
            <person name="Zhou Z."/>
            <person name="Liu Y."/>
            <person name="Xu W."/>
            <person name="Pan J."/>
            <person name="Luo Z.H."/>
            <person name="Li M."/>
        </authorList>
    </citation>
    <scope>NUCLEOTIDE SEQUENCE [LARGE SCALE GENOMIC DNA]</scope>
    <source>
        <strain evidence="2">SpSt-629</strain>
        <strain evidence="3">SpSt-688</strain>
    </source>
</reference>
<comment type="caution">
    <text evidence="3">The sequence shown here is derived from an EMBL/GenBank/DDBJ whole genome shotgun (WGS) entry which is preliminary data.</text>
</comment>
<dbReference type="EMBL" id="DTDH01000101">
    <property type="protein sequence ID" value="HGT98468.1"/>
    <property type="molecule type" value="Genomic_DNA"/>
</dbReference>
<sequence>MVVGFVNGNIYLSLKPLKKVKAIVVDGERVLYAGDNVVAESIVKLFGGDIVDLKGRTVIPGFIDSHIHLDGVGIYLSMLDLRGVKSISELKERLKEYSKKVETVWILGFGWDQELFEEKRWPTRWDIDEVVSNRPVMLMRICMHTAVLNTRAMEITGVSNIVSPNVVRNEKGVPTGIVREEVLEIAREKISESLSVEDYKRYILEAAKYIASQGVTTVGFVGCNAKALRALIELWSENRLPIRVRVYLDPGKSWEVLDLLKGIGLKKGFGNTYLKIMGVKIFVDGSLGARTAWLSKPYEDDPSTCGSPVINSRDLKTLAKKVHDMGLQLAVHGIGDKAIDIILDMYRELKDVDKYKHRIEHASLLRRDQIEEIARLRIALAVQPHFTISDWWAKQRLGSERIKWLYPFRSLLEKNIPMGFGTDSPVEPINPWQSIYAAVTRGKYENIPHYKDTEDQRLSIEEALYLYTWGSAYIMHEENNLGTLDVGKLADFIVINRDPLSIDEKELKDIKVLETYIGGKRIWGH</sequence>
<dbReference type="PANTHER" id="PTHR22642">
    <property type="entry name" value="IMIDAZOLONEPROPIONASE"/>
    <property type="match status" value="1"/>
</dbReference>
<evidence type="ECO:0000259" key="1">
    <source>
        <dbReference type="Pfam" id="PF07969"/>
    </source>
</evidence>
<protein>
    <submittedName>
        <fullName evidence="3">Amidohydrolase</fullName>
    </submittedName>
</protein>
<keyword evidence="3" id="KW-0378">Hydrolase</keyword>
<dbReference type="Gene3D" id="3.10.310.70">
    <property type="match status" value="1"/>
</dbReference>
<proteinExistence type="predicted"/>
<dbReference type="Gene3D" id="2.30.40.10">
    <property type="entry name" value="Urease, subunit C, domain 1"/>
    <property type="match status" value="1"/>
</dbReference>
<gene>
    <name evidence="2" type="ORF">ENT99_04125</name>
    <name evidence="3" type="ORF">ENU64_03465</name>
</gene>
<dbReference type="CDD" id="cd01300">
    <property type="entry name" value="YtcJ_like"/>
    <property type="match status" value="1"/>
</dbReference>
<dbReference type="InterPro" id="IPR032466">
    <property type="entry name" value="Metal_Hydrolase"/>
</dbReference>
<dbReference type="InterPro" id="IPR013108">
    <property type="entry name" value="Amidohydro_3"/>
</dbReference>
<dbReference type="Gene3D" id="3.20.20.140">
    <property type="entry name" value="Metal-dependent hydrolases"/>
    <property type="match status" value="1"/>
</dbReference>
<dbReference type="EMBL" id="DTAU01000082">
    <property type="protein sequence ID" value="HFQ78875.1"/>
    <property type="molecule type" value="Genomic_DNA"/>
</dbReference>
<dbReference type="SUPFAM" id="SSF51556">
    <property type="entry name" value="Metallo-dependent hydrolases"/>
    <property type="match status" value="1"/>
</dbReference>
<dbReference type="SUPFAM" id="SSF51338">
    <property type="entry name" value="Composite domain of metallo-dependent hydrolases"/>
    <property type="match status" value="1"/>
</dbReference>
<dbReference type="InterPro" id="IPR011059">
    <property type="entry name" value="Metal-dep_hydrolase_composite"/>
</dbReference>
<evidence type="ECO:0000313" key="3">
    <source>
        <dbReference type="EMBL" id="HGT98468.1"/>
    </source>
</evidence>
<dbReference type="PANTHER" id="PTHR22642:SF2">
    <property type="entry name" value="PROTEIN LONG AFTER FAR-RED 3"/>
    <property type="match status" value="1"/>
</dbReference>
<evidence type="ECO:0000313" key="2">
    <source>
        <dbReference type="EMBL" id="HFQ78875.1"/>
    </source>
</evidence>
<accession>A0A7J3MY50</accession>